<dbReference type="AlphaFoldDB" id="A0AAV5M3L6"/>
<evidence type="ECO:0000313" key="2">
    <source>
        <dbReference type="Proteomes" id="UP001054252"/>
    </source>
</evidence>
<organism evidence="1 2">
    <name type="scientific">Rubroshorea leprosula</name>
    <dbReference type="NCBI Taxonomy" id="152421"/>
    <lineage>
        <taxon>Eukaryota</taxon>
        <taxon>Viridiplantae</taxon>
        <taxon>Streptophyta</taxon>
        <taxon>Embryophyta</taxon>
        <taxon>Tracheophyta</taxon>
        <taxon>Spermatophyta</taxon>
        <taxon>Magnoliopsida</taxon>
        <taxon>eudicotyledons</taxon>
        <taxon>Gunneridae</taxon>
        <taxon>Pentapetalae</taxon>
        <taxon>rosids</taxon>
        <taxon>malvids</taxon>
        <taxon>Malvales</taxon>
        <taxon>Dipterocarpaceae</taxon>
        <taxon>Rubroshorea</taxon>
    </lineage>
</organism>
<keyword evidence="2" id="KW-1185">Reference proteome</keyword>
<gene>
    <name evidence="1" type="ORF">SLEP1_g51554</name>
</gene>
<dbReference type="Proteomes" id="UP001054252">
    <property type="component" value="Unassembled WGS sequence"/>
</dbReference>
<accession>A0AAV5M3L6</accession>
<reference evidence="1 2" key="1">
    <citation type="journal article" date="2021" name="Commun. Biol.">
        <title>The genome of Shorea leprosula (Dipterocarpaceae) highlights the ecological relevance of drought in aseasonal tropical rainforests.</title>
        <authorList>
            <person name="Ng K.K.S."/>
            <person name="Kobayashi M.J."/>
            <person name="Fawcett J.A."/>
            <person name="Hatakeyama M."/>
            <person name="Paape T."/>
            <person name="Ng C.H."/>
            <person name="Ang C.C."/>
            <person name="Tnah L.H."/>
            <person name="Lee C.T."/>
            <person name="Nishiyama T."/>
            <person name="Sese J."/>
            <person name="O'Brien M.J."/>
            <person name="Copetti D."/>
            <person name="Mohd Noor M.I."/>
            <person name="Ong R.C."/>
            <person name="Putra M."/>
            <person name="Sireger I.Z."/>
            <person name="Indrioko S."/>
            <person name="Kosugi Y."/>
            <person name="Izuno A."/>
            <person name="Isagi Y."/>
            <person name="Lee S.L."/>
            <person name="Shimizu K.K."/>
        </authorList>
    </citation>
    <scope>NUCLEOTIDE SEQUENCE [LARGE SCALE GENOMIC DNA]</scope>
    <source>
        <strain evidence="1">214</strain>
    </source>
</reference>
<name>A0AAV5M3L6_9ROSI</name>
<protein>
    <submittedName>
        <fullName evidence="1">Uncharacterized protein</fullName>
    </submittedName>
</protein>
<sequence length="68" mass="7764">MAFSQPSFFVLSVEAWISLQKPPKGLILLPTPSSSSYILFFLLSPTKVKELEGNYKILFMITVQKYYS</sequence>
<dbReference type="EMBL" id="BPVZ01000180">
    <property type="protein sequence ID" value="GKV44360.1"/>
    <property type="molecule type" value="Genomic_DNA"/>
</dbReference>
<proteinExistence type="predicted"/>
<comment type="caution">
    <text evidence="1">The sequence shown here is derived from an EMBL/GenBank/DDBJ whole genome shotgun (WGS) entry which is preliminary data.</text>
</comment>
<evidence type="ECO:0000313" key="1">
    <source>
        <dbReference type="EMBL" id="GKV44360.1"/>
    </source>
</evidence>